<evidence type="ECO:0000313" key="1">
    <source>
        <dbReference type="EMBL" id="MBF0635629.1"/>
    </source>
</evidence>
<dbReference type="Pfam" id="PF04402">
    <property type="entry name" value="SIMPL"/>
    <property type="match status" value="1"/>
</dbReference>
<dbReference type="RefSeq" id="WP_175186854.1">
    <property type="nucleotide sequence ID" value="NZ_JABVZQ010000002.1"/>
</dbReference>
<evidence type="ECO:0000313" key="2">
    <source>
        <dbReference type="Proteomes" id="UP000619838"/>
    </source>
</evidence>
<dbReference type="Proteomes" id="UP000619838">
    <property type="component" value="Unassembled WGS sequence"/>
</dbReference>
<comment type="caution">
    <text evidence="1">The sequence shown here is derived from an EMBL/GenBank/DDBJ whole genome shotgun (WGS) entry which is preliminary data.</text>
</comment>
<dbReference type="EMBL" id="JADGII010000001">
    <property type="protein sequence ID" value="MBF0635629.1"/>
    <property type="molecule type" value="Genomic_DNA"/>
</dbReference>
<gene>
    <name evidence="1" type="ORF">INT08_00345</name>
</gene>
<keyword evidence="2" id="KW-1185">Reference proteome</keyword>
<dbReference type="InterPro" id="IPR007497">
    <property type="entry name" value="SIMPL/DUF541"/>
</dbReference>
<sequence>MTGAVHANFSREGTMISAMNVPFAVLMILVLALPLRAAEPSVSVSAQGHASAVPDMVEFDVRLQDTAPSAARALALTAEKYSRVRAALRGSGVSDDDAVSRSFSVREKREWDNERKIRVFKGYTATHDLKVTVRRKDRAGAVIDAVAGAGADGISGIRFTSSRYDELQSEALADAVAAARSDAEVMARAAGVSLGRLIGMQTAAPRSYPVRDQVSFAVEKLAAPAPVTEIQPGELDVTVQVYCSWELSGGR</sequence>
<dbReference type="PANTHER" id="PTHR34387">
    <property type="entry name" value="SLR1258 PROTEIN"/>
    <property type="match status" value="1"/>
</dbReference>
<name>A0ABR9XNL1_9CHLB</name>
<organism evidence="1 2">
    <name type="scientific">Prosthecochloris ethylica</name>
    <dbReference type="NCBI Taxonomy" id="2743976"/>
    <lineage>
        <taxon>Bacteria</taxon>
        <taxon>Pseudomonadati</taxon>
        <taxon>Chlorobiota</taxon>
        <taxon>Chlorobiia</taxon>
        <taxon>Chlorobiales</taxon>
        <taxon>Chlorobiaceae</taxon>
        <taxon>Prosthecochloris</taxon>
    </lineage>
</organism>
<reference evidence="1 2" key="1">
    <citation type="journal article" date="2020" name="Microorganisms">
        <title>Simultaneous Genome Sequencing of Prosthecochloris ethylica and Desulfuromonas acetoxidans within a Syntrophic Mixture Reveals Unique Pili and Protein Interactions.</title>
        <authorList>
            <person name="Kyndt J.A."/>
            <person name="Van Beeumen J.J."/>
            <person name="Meyer T.E."/>
        </authorList>
    </citation>
    <scope>NUCLEOTIDE SEQUENCE [LARGE SCALE GENOMIC DNA]</scope>
    <source>
        <strain evidence="1 2">N3</strain>
    </source>
</reference>
<proteinExistence type="predicted"/>
<dbReference type="Gene3D" id="3.30.110.170">
    <property type="entry name" value="Protein of unknown function (DUF541), domain 1"/>
    <property type="match status" value="1"/>
</dbReference>
<dbReference type="InterPro" id="IPR052022">
    <property type="entry name" value="26kDa_periplasmic_antigen"/>
</dbReference>
<dbReference type="Gene3D" id="3.30.70.2970">
    <property type="entry name" value="Protein of unknown function (DUF541), domain 2"/>
    <property type="match status" value="1"/>
</dbReference>
<protein>
    <submittedName>
        <fullName evidence="1">SIMPL domain-containing protein</fullName>
    </submittedName>
</protein>
<accession>A0ABR9XNL1</accession>
<dbReference type="PANTHER" id="PTHR34387:SF2">
    <property type="entry name" value="SLR1258 PROTEIN"/>
    <property type="match status" value="1"/>
</dbReference>